<dbReference type="SUPFAM" id="SSF101941">
    <property type="entry name" value="NAC domain"/>
    <property type="match status" value="1"/>
</dbReference>
<dbReference type="InterPro" id="IPR003441">
    <property type="entry name" value="NAC-dom"/>
</dbReference>
<dbReference type="FunCoup" id="A0A2K1KHY9">
    <property type="interactions" value="528"/>
</dbReference>
<reference evidence="7" key="3">
    <citation type="submission" date="2020-12" db="UniProtKB">
        <authorList>
            <consortium name="EnsemblPlants"/>
        </authorList>
    </citation>
    <scope>IDENTIFICATION</scope>
</reference>
<keyword evidence="2" id="KW-0238">DNA-binding</keyword>
<dbReference type="GO" id="GO:0006355">
    <property type="term" value="P:regulation of DNA-templated transcription"/>
    <property type="evidence" value="ECO:0007669"/>
    <property type="project" value="InterPro"/>
</dbReference>
<dbReference type="InterPro" id="IPR036093">
    <property type="entry name" value="NAC_dom_sf"/>
</dbReference>
<dbReference type="GeneID" id="112282608"/>
<keyword evidence="4" id="KW-0539">Nucleus</keyword>
<dbReference type="PROSITE" id="PS51005">
    <property type="entry name" value="NAC"/>
    <property type="match status" value="1"/>
</dbReference>
<gene>
    <name evidence="7" type="primary">LOC112282608</name>
    <name evidence="6" type="ORF">PHYPA_007044</name>
</gene>
<proteinExistence type="predicted"/>
<dbReference type="Gramene" id="Pp3c5_570V3.1">
    <property type="protein sequence ID" value="Pp3c5_570V3.1"/>
    <property type="gene ID" value="Pp3c5_570"/>
</dbReference>
<dbReference type="GO" id="GO:0005634">
    <property type="term" value="C:nucleus"/>
    <property type="evidence" value="ECO:0007669"/>
    <property type="project" value="UniProtKB-ARBA"/>
</dbReference>
<evidence type="ECO:0000313" key="6">
    <source>
        <dbReference type="EMBL" id="PNR53369.1"/>
    </source>
</evidence>
<evidence type="ECO:0000313" key="8">
    <source>
        <dbReference type="Proteomes" id="UP000006727"/>
    </source>
</evidence>
<dbReference type="PANTHER" id="PTHR31744">
    <property type="entry name" value="PROTEIN CUP-SHAPED COTYLEDON 2-RELATED"/>
    <property type="match status" value="1"/>
</dbReference>
<dbReference type="GO" id="GO:0003677">
    <property type="term" value="F:DNA binding"/>
    <property type="evidence" value="ECO:0007669"/>
    <property type="project" value="UniProtKB-KW"/>
</dbReference>
<keyword evidence="8" id="KW-1185">Reference proteome</keyword>
<dbReference type="KEGG" id="ppp:112282608"/>
<keyword evidence="3" id="KW-0804">Transcription</keyword>
<dbReference type="Pfam" id="PF02365">
    <property type="entry name" value="NAM"/>
    <property type="match status" value="1"/>
</dbReference>
<evidence type="ECO:0000256" key="2">
    <source>
        <dbReference type="ARBA" id="ARBA00023125"/>
    </source>
</evidence>
<dbReference type="Gramene" id="Pp3c5_570V3.2">
    <property type="protein sequence ID" value="Pp3c5_570V3.2"/>
    <property type="gene ID" value="Pp3c5_570"/>
</dbReference>
<dbReference type="Proteomes" id="UP000006727">
    <property type="component" value="Chromosome 5"/>
</dbReference>
<reference evidence="6 8" key="1">
    <citation type="journal article" date="2008" name="Science">
        <title>The Physcomitrella genome reveals evolutionary insights into the conquest of land by plants.</title>
        <authorList>
            <person name="Rensing S."/>
            <person name="Lang D."/>
            <person name="Zimmer A."/>
            <person name="Terry A."/>
            <person name="Salamov A."/>
            <person name="Shapiro H."/>
            <person name="Nishiyama T."/>
            <person name="Perroud P.-F."/>
            <person name="Lindquist E."/>
            <person name="Kamisugi Y."/>
            <person name="Tanahashi T."/>
            <person name="Sakakibara K."/>
            <person name="Fujita T."/>
            <person name="Oishi K."/>
            <person name="Shin-I T."/>
            <person name="Kuroki Y."/>
            <person name="Toyoda A."/>
            <person name="Suzuki Y."/>
            <person name="Hashimoto A."/>
            <person name="Yamaguchi K."/>
            <person name="Sugano A."/>
            <person name="Kohara Y."/>
            <person name="Fujiyama A."/>
            <person name="Anterola A."/>
            <person name="Aoki S."/>
            <person name="Ashton N."/>
            <person name="Barbazuk W.B."/>
            <person name="Barker E."/>
            <person name="Bennetzen J."/>
            <person name="Bezanilla M."/>
            <person name="Blankenship R."/>
            <person name="Cho S.H."/>
            <person name="Dutcher S."/>
            <person name="Estelle M."/>
            <person name="Fawcett J.A."/>
            <person name="Gundlach H."/>
            <person name="Hanada K."/>
            <person name="Heyl A."/>
            <person name="Hicks K.A."/>
            <person name="Hugh J."/>
            <person name="Lohr M."/>
            <person name="Mayer K."/>
            <person name="Melkozernov A."/>
            <person name="Murata T."/>
            <person name="Nelson D."/>
            <person name="Pils B."/>
            <person name="Prigge M."/>
            <person name="Reiss B."/>
            <person name="Renner T."/>
            <person name="Rombauts S."/>
            <person name="Rushton P."/>
            <person name="Sanderfoot A."/>
            <person name="Schween G."/>
            <person name="Shiu S.-H."/>
            <person name="Stueber K."/>
            <person name="Theodoulou F.L."/>
            <person name="Tu H."/>
            <person name="Van de Peer Y."/>
            <person name="Verrier P.J."/>
            <person name="Waters E."/>
            <person name="Wood A."/>
            <person name="Yang L."/>
            <person name="Cove D."/>
            <person name="Cuming A."/>
            <person name="Hasebe M."/>
            <person name="Lucas S."/>
            <person name="Mishler D.B."/>
            <person name="Reski R."/>
            <person name="Grigoriev I."/>
            <person name="Quatrano R.S."/>
            <person name="Boore J.L."/>
        </authorList>
    </citation>
    <scope>NUCLEOTIDE SEQUENCE [LARGE SCALE GENOMIC DNA]</scope>
    <source>
        <strain evidence="7 8">cv. Gransden 2004</strain>
    </source>
</reference>
<dbReference type="EnsemblPlants" id="Pp3c5_570V3.2">
    <property type="protein sequence ID" value="Pp3c5_570V3.2"/>
    <property type="gene ID" value="Pp3c5_570"/>
</dbReference>
<evidence type="ECO:0000259" key="5">
    <source>
        <dbReference type="PROSITE" id="PS51005"/>
    </source>
</evidence>
<dbReference type="OrthoDB" id="1922833at2759"/>
<dbReference type="AlphaFoldDB" id="A0A2K1KHY9"/>
<reference evidence="6 8" key="2">
    <citation type="journal article" date="2018" name="Plant J.">
        <title>The Physcomitrella patens chromosome-scale assembly reveals moss genome structure and evolution.</title>
        <authorList>
            <person name="Lang D."/>
            <person name="Ullrich K.K."/>
            <person name="Murat F."/>
            <person name="Fuchs J."/>
            <person name="Jenkins J."/>
            <person name="Haas F.B."/>
            <person name="Piednoel M."/>
            <person name="Gundlach H."/>
            <person name="Van Bel M."/>
            <person name="Meyberg R."/>
            <person name="Vives C."/>
            <person name="Morata J."/>
            <person name="Symeonidi A."/>
            <person name="Hiss M."/>
            <person name="Muchero W."/>
            <person name="Kamisugi Y."/>
            <person name="Saleh O."/>
            <person name="Blanc G."/>
            <person name="Decker E.L."/>
            <person name="van Gessel N."/>
            <person name="Grimwood J."/>
            <person name="Hayes R.D."/>
            <person name="Graham S.W."/>
            <person name="Gunter L.E."/>
            <person name="McDaniel S.F."/>
            <person name="Hoernstein S.N.W."/>
            <person name="Larsson A."/>
            <person name="Li F.W."/>
            <person name="Perroud P.F."/>
            <person name="Phillips J."/>
            <person name="Ranjan P."/>
            <person name="Rokshar D.S."/>
            <person name="Rothfels C.J."/>
            <person name="Schneider L."/>
            <person name="Shu S."/>
            <person name="Stevenson D.W."/>
            <person name="Thummler F."/>
            <person name="Tillich M."/>
            <person name="Villarreal Aguilar J.C."/>
            <person name="Widiez T."/>
            <person name="Wong G.K."/>
            <person name="Wymore A."/>
            <person name="Zhang Y."/>
            <person name="Zimmer A.D."/>
            <person name="Quatrano R.S."/>
            <person name="Mayer K.F.X."/>
            <person name="Goodstein D."/>
            <person name="Casacuberta J.M."/>
            <person name="Vandepoele K."/>
            <person name="Reski R."/>
            <person name="Cuming A.C."/>
            <person name="Tuskan G.A."/>
            <person name="Maumus F."/>
            <person name="Salse J."/>
            <person name="Schmutz J."/>
            <person name="Rensing S.A."/>
        </authorList>
    </citation>
    <scope>NUCLEOTIDE SEQUENCE [LARGE SCALE GENOMIC DNA]</scope>
    <source>
        <strain evidence="7 8">cv. Gransden 2004</strain>
    </source>
</reference>
<dbReference type="EnsemblPlants" id="Pp3c5_570V3.1">
    <property type="protein sequence ID" value="Pp3c5_570V3.1"/>
    <property type="gene ID" value="Pp3c5_570"/>
</dbReference>
<protein>
    <recommendedName>
        <fullName evidence="5">NAC domain-containing protein</fullName>
    </recommendedName>
</protein>
<evidence type="ECO:0000256" key="1">
    <source>
        <dbReference type="ARBA" id="ARBA00023015"/>
    </source>
</evidence>
<dbReference type="EMBL" id="ABEU02000005">
    <property type="protein sequence ID" value="PNR53369.1"/>
    <property type="molecule type" value="Genomic_DNA"/>
</dbReference>
<dbReference type="RefSeq" id="XP_024376187.1">
    <property type="nucleotide sequence ID" value="XM_024520419.2"/>
</dbReference>
<dbReference type="Gene3D" id="2.170.150.80">
    <property type="entry name" value="NAC domain"/>
    <property type="match status" value="1"/>
</dbReference>
<evidence type="ECO:0000256" key="4">
    <source>
        <dbReference type="ARBA" id="ARBA00023242"/>
    </source>
</evidence>
<name>A0A2K1KHY9_PHYPA</name>
<dbReference type="FunFam" id="2.170.150.80:FF:000006">
    <property type="entry name" value="NAC domain-containing protein 100-like"/>
    <property type="match status" value="1"/>
</dbReference>
<dbReference type="PaxDb" id="3218-PP1S259_58V6.1"/>
<evidence type="ECO:0000256" key="3">
    <source>
        <dbReference type="ARBA" id="ARBA00023163"/>
    </source>
</evidence>
<dbReference type="PANTHER" id="PTHR31744:SF92">
    <property type="entry name" value="NAC DOMAIN-CONTAINING PROTEIN 87"/>
    <property type="match status" value="1"/>
</dbReference>
<feature type="domain" description="NAC" evidence="5">
    <location>
        <begin position="18"/>
        <end position="174"/>
    </location>
</feature>
<organism evidence="6">
    <name type="scientific">Physcomitrium patens</name>
    <name type="common">Spreading-leaved earth moss</name>
    <name type="synonym">Physcomitrella patens</name>
    <dbReference type="NCBI Taxonomy" id="3218"/>
    <lineage>
        <taxon>Eukaryota</taxon>
        <taxon>Viridiplantae</taxon>
        <taxon>Streptophyta</taxon>
        <taxon>Embryophyta</taxon>
        <taxon>Bryophyta</taxon>
        <taxon>Bryophytina</taxon>
        <taxon>Bryopsida</taxon>
        <taxon>Funariidae</taxon>
        <taxon>Funariales</taxon>
        <taxon>Funariaceae</taxon>
        <taxon>Physcomitrium</taxon>
    </lineage>
</organism>
<accession>A0A2K1KHY9</accession>
<keyword evidence="1" id="KW-0805">Transcription regulation</keyword>
<sequence length="415" mass="46840">MCNGKNTMETKQDCNIELPPGFRFHPTDDELVSFYLTRKVKNPHFAVKSIPNVSLNKCEPWDLPEKAKVGEKEWYFFSLRDRKYPTGIRTNRATEKGYWKATGKDRDVMNYSTHLLVGMKKTLVFYLGRAPKGAKTNWIMHEYRLENDLSNHLSNHESHQSKNHEWVVCRVFQKTVGNKKPSFMYAGMPSYQLADPLDALPGNHRDNSPNPTVTDSDDCDTCTAAESFYKCQDSLRGGGDHVAQEFRQDHAASVMAHQLPAPGSIPIATPAMDLYQYNMMKEPYYNHQNGADIVKLFSPPPQSMISHPLTTVNGIRIRAKLEPSHNPYSEGEDEVESSQRLNNLDYAWPDDALNAEYFPCDGSLLPLQSVAEDSSQTSTCFTDGSGLYNRSLRGSFSGLSEVAGPAMDVLQEWSY</sequence>
<evidence type="ECO:0000313" key="7">
    <source>
        <dbReference type="EnsemblPlants" id="Pp3c5_570V3.1"/>
    </source>
</evidence>